<dbReference type="PANTHER" id="PTHR30413">
    <property type="entry name" value="INNER MEMBRANE TRANSPORT PERMEASE"/>
    <property type="match status" value="1"/>
</dbReference>
<dbReference type="Proteomes" id="UP001304071">
    <property type="component" value="Chromosome 1"/>
</dbReference>
<reference evidence="10 11" key="1">
    <citation type="submission" date="2023-11" db="EMBL/GenBank/DDBJ databases">
        <title>Plant-associative lifestyle of Vibrio porteresiae and its evolutionary dynamics.</title>
        <authorList>
            <person name="Rameshkumar N."/>
            <person name="Kirti K."/>
        </authorList>
    </citation>
    <scope>NUCLEOTIDE SEQUENCE [LARGE SCALE GENOMIC DNA]</scope>
    <source>
        <strain evidence="10 11">MSSRF30</strain>
    </source>
</reference>
<feature type="transmembrane region" description="Helical" evidence="8">
    <location>
        <begin position="64"/>
        <end position="85"/>
    </location>
</feature>
<comment type="similarity">
    <text evidence="2">Belongs to the ABC-2 integral membrane protein family.</text>
</comment>
<evidence type="ECO:0000259" key="9">
    <source>
        <dbReference type="Pfam" id="PF01061"/>
    </source>
</evidence>
<evidence type="ECO:0000256" key="4">
    <source>
        <dbReference type="ARBA" id="ARBA00022475"/>
    </source>
</evidence>
<proteinExistence type="inferred from homology"/>
<feature type="transmembrane region" description="Helical" evidence="8">
    <location>
        <begin position="154"/>
        <end position="172"/>
    </location>
</feature>
<sequence length="262" mass="29622">MAKVKSRSTLKVWGDVIFAIFLREIKSKFNDKVGISWAVISPVSFIFALSFMRNTLSGGIDVHGISTFLFMMIGMTLVQFFLGTMQSTANAIKKSKPLFSFRQVQPISAILAISGLEFLIKLFVVVVLGVISYLFRIDITISDSIEVIFNLTKLWIIAVSLGTIFSVAYCFVPELNKIVDILTRPLFFISGTFMSLQDIPEKYWGYLTWNPILHIIELTRYAAVPQYGNAGVSDFYVNVITLLFLFFALSCYHISWKQAISR</sequence>
<evidence type="ECO:0000256" key="3">
    <source>
        <dbReference type="ARBA" id="ARBA00022448"/>
    </source>
</evidence>
<dbReference type="Pfam" id="PF01061">
    <property type="entry name" value="ABC2_membrane"/>
    <property type="match status" value="1"/>
</dbReference>
<name>A0ABZ0QCU4_9VIBR</name>
<evidence type="ECO:0000256" key="1">
    <source>
        <dbReference type="ARBA" id="ARBA00004429"/>
    </source>
</evidence>
<evidence type="ECO:0000313" key="11">
    <source>
        <dbReference type="Proteomes" id="UP001304071"/>
    </source>
</evidence>
<feature type="transmembrane region" description="Helical" evidence="8">
    <location>
        <begin position="33"/>
        <end position="52"/>
    </location>
</feature>
<keyword evidence="11" id="KW-1185">Reference proteome</keyword>
<keyword evidence="5 8" id="KW-0812">Transmembrane</keyword>
<evidence type="ECO:0000256" key="8">
    <source>
        <dbReference type="SAM" id="Phobius"/>
    </source>
</evidence>
<accession>A0ABZ0QCU4</accession>
<keyword evidence="7 8" id="KW-0472">Membrane</keyword>
<feature type="transmembrane region" description="Helical" evidence="8">
    <location>
        <begin position="235"/>
        <end position="256"/>
    </location>
</feature>
<dbReference type="RefSeq" id="WP_261894384.1">
    <property type="nucleotide sequence ID" value="NZ_AP024895.1"/>
</dbReference>
<evidence type="ECO:0000256" key="7">
    <source>
        <dbReference type="ARBA" id="ARBA00023136"/>
    </source>
</evidence>
<keyword evidence="4" id="KW-1003">Cell membrane</keyword>
<organism evidence="10 11">
    <name type="scientific">Vibrio porteresiae DSM 19223</name>
    <dbReference type="NCBI Taxonomy" id="1123496"/>
    <lineage>
        <taxon>Bacteria</taxon>
        <taxon>Pseudomonadati</taxon>
        <taxon>Pseudomonadota</taxon>
        <taxon>Gammaproteobacteria</taxon>
        <taxon>Vibrionales</taxon>
        <taxon>Vibrionaceae</taxon>
        <taxon>Vibrio</taxon>
    </lineage>
</organism>
<evidence type="ECO:0000256" key="6">
    <source>
        <dbReference type="ARBA" id="ARBA00022989"/>
    </source>
</evidence>
<evidence type="ECO:0000313" key="10">
    <source>
        <dbReference type="EMBL" id="WPC74277.1"/>
    </source>
</evidence>
<comment type="subcellular location">
    <subcellularLocation>
        <location evidence="1">Cell inner membrane</location>
        <topology evidence="1">Multi-pass membrane protein</topology>
    </subcellularLocation>
</comment>
<keyword evidence="6 8" id="KW-1133">Transmembrane helix</keyword>
<keyword evidence="3" id="KW-0813">Transport</keyword>
<protein>
    <submittedName>
        <fullName evidence="10">ABC transporter permease</fullName>
    </submittedName>
</protein>
<dbReference type="InterPro" id="IPR013525">
    <property type="entry name" value="ABC2_TM"/>
</dbReference>
<evidence type="ECO:0000256" key="2">
    <source>
        <dbReference type="ARBA" id="ARBA00007783"/>
    </source>
</evidence>
<dbReference type="PANTHER" id="PTHR30413:SF8">
    <property type="entry name" value="TRANSPORT PERMEASE PROTEIN"/>
    <property type="match status" value="1"/>
</dbReference>
<feature type="transmembrane region" description="Helical" evidence="8">
    <location>
        <begin position="106"/>
        <end position="134"/>
    </location>
</feature>
<evidence type="ECO:0000256" key="5">
    <source>
        <dbReference type="ARBA" id="ARBA00022692"/>
    </source>
</evidence>
<gene>
    <name evidence="10" type="ORF">R8Z52_03160</name>
</gene>
<dbReference type="EMBL" id="CP138203">
    <property type="protein sequence ID" value="WPC74277.1"/>
    <property type="molecule type" value="Genomic_DNA"/>
</dbReference>
<feature type="domain" description="ABC-2 type transporter transmembrane" evidence="9">
    <location>
        <begin position="17"/>
        <end position="222"/>
    </location>
</feature>